<keyword evidence="4" id="KW-1185">Reference proteome</keyword>
<evidence type="ECO:0000256" key="2">
    <source>
        <dbReference type="PROSITE-ProRule" id="PRU00708"/>
    </source>
</evidence>
<evidence type="ECO:0000256" key="1">
    <source>
        <dbReference type="ARBA" id="ARBA00022737"/>
    </source>
</evidence>
<dbReference type="InterPro" id="IPR029063">
    <property type="entry name" value="SAM-dependent_MTases_sf"/>
</dbReference>
<dbReference type="InterPro" id="IPR011990">
    <property type="entry name" value="TPR-like_helical_dom_sf"/>
</dbReference>
<dbReference type="InterPro" id="IPR007473">
    <property type="entry name" value="RlmJ"/>
</dbReference>
<name>A0ABN9RUH7_9DINO</name>
<evidence type="ECO:0000313" key="4">
    <source>
        <dbReference type="Proteomes" id="UP001189429"/>
    </source>
</evidence>
<proteinExistence type="predicted"/>
<dbReference type="Gene3D" id="3.40.50.150">
    <property type="entry name" value="Vaccinia Virus protein VP39"/>
    <property type="match status" value="1"/>
</dbReference>
<dbReference type="PANTHER" id="PTHR47936">
    <property type="entry name" value="PPR_LONG DOMAIN-CONTAINING PROTEIN"/>
    <property type="match status" value="1"/>
</dbReference>
<feature type="repeat" description="PPR" evidence="2">
    <location>
        <begin position="123"/>
        <end position="157"/>
    </location>
</feature>
<dbReference type="NCBIfam" id="TIGR00756">
    <property type="entry name" value="PPR"/>
    <property type="match status" value="3"/>
</dbReference>
<dbReference type="PROSITE" id="PS51375">
    <property type="entry name" value="PPR"/>
    <property type="match status" value="3"/>
</dbReference>
<dbReference type="Pfam" id="PF04378">
    <property type="entry name" value="RsmJ"/>
    <property type="match status" value="1"/>
</dbReference>
<dbReference type="PANTHER" id="PTHR47936:SF1">
    <property type="entry name" value="PENTATRICOPEPTIDE REPEAT-CONTAINING PROTEIN GUN1, CHLOROPLASTIC"/>
    <property type="match status" value="1"/>
</dbReference>
<dbReference type="SUPFAM" id="SSF48452">
    <property type="entry name" value="TPR-like"/>
    <property type="match status" value="1"/>
</dbReference>
<dbReference type="EMBL" id="CAUYUJ010008025">
    <property type="protein sequence ID" value="CAK0822660.1"/>
    <property type="molecule type" value="Genomic_DNA"/>
</dbReference>
<gene>
    <name evidence="3" type="ORF">PCOR1329_LOCUS23622</name>
</gene>
<keyword evidence="1" id="KW-0677">Repeat</keyword>
<reference evidence="3" key="1">
    <citation type="submission" date="2023-10" db="EMBL/GenBank/DDBJ databases">
        <authorList>
            <person name="Chen Y."/>
            <person name="Shah S."/>
            <person name="Dougan E. K."/>
            <person name="Thang M."/>
            <person name="Chan C."/>
        </authorList>
    </citation>
    <scope>NUCLEOTIDE SEQUENCE [LARGE SCALE GENOMIC DNA]</scope>
</reference>
<comment type="caution">
    <text evidence="3">The sequence shown here is derived from an EMBL/GenBank/DDBJ whole genome shotgun (WGS) entry which is preliminary data.</text>
</comment>
<dbReference type="Pfam" id="PF13041">
    <property type="entry name" value="PPR_2"/>
    <property type="match status" value="2"/>
</dbReference>
<dbReference type="InterPro" id="IPR002885">
    <property type="entry name" value="PPR_rpt"/>
</dbReference>
<feature type="repeat" description="PPR" evidence="2">
    <location>
        <begin position="53"/>
        <end position="87"/>
    </location>
</feature>
<sequence>MSLLSELRKAKLEPDIISSTFYSAGVSACEKGEQWHRALSLLSEMREAKPKPNVICYNAGISACEKSDQWEWALSLFIEMRESRLEPDVISYGAGISACEKGDEWQRALSLLSEMREVKVERNVICYNAGISACEKSKQWQQALSLLIDMREARLEPDVISYNAGASACEKGKQWQRALALLSEMRDFGLEPNVISYSAGIRACEVSELWTKALDLLESMLSARVDPAAADSPDSGLYVHNVEAGGPKDVFKHLVLVALLQQMAAEADPFTFIDMHAASGVYDLSSEEPLQFRMAEKGVLRLSLASDRCGEGLVADYLAAVWRCNQALGSSSRALAFYPGSPALAWQWLRSQDTAVLFEAAAEPYEALRQSFSLLGRGPGCRLELLHDDSYLRVASGPWPWPGGRQLVLLDPPYDSLQSQNTRNVFVLRRLLQRSPSSCVALWYPLVDAEKTAGLHRRVQSLEVGSVLVAEMWLGGSWPRGEALQGSGVLVVNPPPAVHAQLLAALPGLQGALRAAGSRVLWL</sequence>
<protein>
    <submittedName>
        <fullName evidence="3">Uncharacterized protein</fullName>
    </submittedName>
</protein>
<accession>A0ABN9RUH7</accession>
<dbReference type="Gene3D" id="1.25.40.10">
    <property type="entry name" value="Tetratricopeptide repeat domain"/>
    <property type="match status" value="2"/>
</dbReference>
<evidence type="ECO:0000313" key="3">
    <source>
        <dbReference type="EMBL" id="CAK0822660.1"/>
    </source>
</evidence>
<organism evidence="3 4">
    <name type="scientific">Prorocentrum cordatum</name>
    <dbReference type="NCBI Taxonomy" id="2364126"/>
    <lineage>
        <taxon>Eukaryota</taxon>
        <taxon>Sar</taxon>
        <taxon>Alveolata</taxon>
        <taxon>Dinophyceae</taxon>
        <taxon>Prorocentrales</taxon>
        <taxon>Prorocentraceae</taxon>
        <taxon>Prorocentrum</taxon>
    </lineage>
</organism>
<feature type="repeat" description="PPR" evidence="2">
    <location>
        <begin position="158"/>
        <end position="192"/>
    </location>
</feature>
<dbReference type="SUPFAM" id="SSF53335">
    <property type="entry name" value="S-adenosyl-L-methionine-dependent methyltransferases"/>
    <property type="match status" value="1"/>
</dbReference>
<dbReference type="Proteomes" id="UP001189429">
    <property type="component" value="Unassembled WGS sequence"/>
</dbReference>